<gene>
    <name evidence="2" type="ORF">GXW74_01550</name>
</gene>
<proteinExistence type="predicted"/>
<evidence type="ECO:0000313" key="3">
    <source>
        <dbReference type="Proteomes" id="UP001138709"/>
    </source>
</evidence>
<protein>
    <submittedName>
        <fullName evidence="2">Transglutaminase family protein</fullName>
    </submittedName>
</protein>
<dbReference type="RefSeq" id="WP_211844501.1">
    <property type="nucleotide sequence ID" value="NZ_JAAEDL010000001.1"/>
</dbReference>
<dbReference type="Pfam" id="PF01841">
    <property type="entry name" value="Transglut_core"/>
    <property type="match status" value="1"/>
</dbReference>
<evidence type="ECO:0000313" key="2">
    <source>
        <dbReference type="EMBL" id="MBR0679155.1"/>
    </source>
</evidence>
<dbReference type="EMBL" id="JAAEDL010000001">
    <property type="protein sequence ID" value="MBR0679155.1"/>
    <property type="molecule type" value="Genomic_DNA"/>
</dbReference>
<dbReference type="Proteomes" id="UP001138709">
    <property type="component" value="Unassembled WGS sequence"/>
</dbReference>
<dbReference type="SUPFAM" id="SSF54001">
    <property type="entry name" value="Cysteine proteinases"/>
    <property type="match status" value="1"/>
</dbReference>
<reference evidence="2" key="1">
    <citation type="submission" date="2020-01" db="EMBL/GenBank/DDBJ databases">
        <authorList>
            <person name="Rat A."/>
        </authorList>
    </citation>
    <scope>NUCLEOTIDE SEQUENCE</scope>
    <source>
        <strain evidence="2">LMG 31228</strain>
    </source>
</reference>
<keyword evidence="3" id="KW-1185">Reference proteome</keyword>
<dbReference type="PANTHER" id="PTHR33490:SF7">
    <property type="entry name" value="BLR2979 PROTEIN"/>
    <property type="match status" value="1"/>
</dbReference>
<sequence>MIYRLRHVTTYAYAHPVDLAAHLLLLTPRRLPHQQVARTSLAITPAPTHLTQSRDHFGNEATRAFLDVPHERFEVVAEALVEVCFPAPPPAAATTPWEAVAAAAARTPSAAEFALPSPLAPLVAAATGYAAASFPAGRPVLAGLLELTGRIRRDFAYRPGITGPNTQVAEVLEGRSGVCQDFAHVMISALRGLGLPARYVSGYVRTRPPPGGVARRGADQSHAWIEAWLGPVHGWVGLDPTNDIVVRDEHVVLAWGRDFADVSPLRGVILGGGEHGLWVGVDLEEAEGPVPA</sequence>
<dbReference type="InterPro" id="IPR002931">
    <property type="entry name" value="Transglutaminase-like"/>
</dbReference>
<accession>A0A9X9X619</accession>
<dbReference type="SMART" id="SM00460">
    <property type="entry name" value="TGc"/>
    <property type="match status" value="1"/>
</dbReference>
<comment type="caution">
    <text evidence="2">The sequence shown here is derived from an EMBL/GenBank/DDBJ whole genome shotgun (WGS) entry which is preliminary data.</text>
</comment>
<feature type="domain" description="Transglutaminase-like" evidence="1">
    <location>
        <begin position="171"/>
        <end position="242"/>
    </location>
</feature>
<evidence type="ECO:0000259" key="1">
    <source>
        <dbReference type="SMART" id="SM00460"/>
    </source>
</evidence>
<dbReference type="Pfam" id="PF08379">
    <property type="entry name" value="Bact_transglu_N"/>
    <property type="match status" value="1"/>
</dbReference>
<name>A0A9X9X619_9PROT</name>
<dbReference type="AlphaFoldDB" id="A0A9X9X619"/>
<dbReference type="InterPro" id="IPR038765">
    <property type="entry name" value="Papain-like_cys_pep_sf"/>
</dbReference>
<reference evidence="2" key="2">
    <citation type="journal article" date="2021" name="Syst. Appl. Microbiol.">
        <title>Roseomonas hellenica sp. nov., isolated from roots of wild-growing Alkanna tinctoria.</title>
        <authorList>
            <person name="Rat A."/>
            <person name="Naranjo H.D."/>
            <person name="Lebbe L."/>
            <person name="Cnockaert M."/>
            <person name="Krigas N."/>
            <person name="Grigoriadou K."/>
            <person name="Maloupa E."/>
            <person name="Willems A."/>
        </authorList>
    </citation>
    <scope>NUCLEOTIDE SEQUENCE</scope>
    <source>
        <strain evidence="2">LMG 31228</strain>
    </source>
</reference>
<organism evidence="2 3">
    <name type="scientific">Neoroseomonas eburnea</name>
    <dbReference type="NCBI Taxonomy" id="1346889"/>
    <lineage>
        <taxon>Bacteria</taxon>
        <taxon>Pseudomonadati</taxon>
        <taxon>Pseudomonadota</taxon>
        <taxon>Alphaproteobacteria</taxon>
        <taxon>Acetobacterales</taxon>
        <taxon>Acetobacteraceae</taxon>
        <taxon>Neoroseomonas</taxon>
    </lineage>
</organism>
<dbReference type="PANTHER" id="PTHR33490">
    <property type="entry name" value="BLR5614 PROTEIN-RELATED"/>
    <property type="match status" value="1"/>
</dbReference>
<dbReference type="InterPro" id="IPR013589">
    <property type="entry name" value="Bac_transglu_N"/>
</dbReference>
<dbReference type="Gene3D" id="3.10.620.30">
    <property type="match status" value="1"/>
</dbReference>